<dbReference type="EMBL" id="MZNU01000291">
    <property type="protein sequence ID" value="OWP01130.1"/>
    <property type="molecule type" value="Genomic_DNA"/>
</dbReference>
<organism evidence="1 2">
    <name type="scientific">Diplocarpon coronariae</name>
    <dbReference type="NCBI Taxonomy" id="2795749"/>
    <lineage>
        <taxon>Eukaryota</taxon>
        <taxon>Fungi</taxon>
        <taxon>Dikarya</taxon>
        <taxon>Ascomycota</taxon>
        <taxon>Pezizomycotina</taxon>
        <taxon>Leotiomycetes</taxon>
        <taxon>Helotiales</taxon>
        <taxon>Drepanopezizaceae</taxon>
        <taxon>Diplocarpon</taxon>
    </lineage>
</organism>
<proteinExistence type="predicted"/>
<name>A0A218Z0J0_9HELO</name>
<accession>A0A218Z0J0</accession>
<evidence type="ECO:0000313" key="1">
    <source>
        <dbReference type="EMBL" id="OWP01130.1"/>
    </source>
</evidence>
<protein>
    <submittedName>
        <fullName evidence="1">Uncharacterized protein</fullName>
    </submittedName>
</protein>
<dbReference type="AlphaFoldDB" id="A0A218Z0J0"/>
<gene>
    <name evidence="1" type="ORF">B2J93_6580</name>
</gene>
<dbReference type="Proteomes" id="UP000242519">
    <property type="component" value="Unassembled WGS sequence"/>
</dbReference>
<comment type="caution">
    <text evidence="1">The sequence shown here is derived from an EMBL/GenBank/DDBJ whole genome shotgun (WGS) entry which is preliminary data.</text>
</comment>
<dbReference type="InParanoid" id="A0A218Z0J0"/>
<sequence>MCPNGQLNMCTSGTSQLTKGNTNGLVYPPRPAFTGPAEMPSSTMLAIWTSASTTDELLVPFSSINKPEDLRYICASAVGGEKDLRVKYLMQRQNVWVEFFWYAGAECEEACWEEMKSNFEGKGLVHLWVGLDGDEFMFA</sequence>
<keyword evidence="2" id="KW-1185">Reference proteome</keyword>
<evidence type="ECO:0000313" key="2">
    <source>
        <dbReference type="Proteomes" id="UP000242519"/>
    </source>
</evidence>
<reference evidence="1 2" key="1">
    <citation type="submission" date="2017-04" db="EMBL/GenBank/DDBJ databases">
        <title>Draft genome sequence of Marssonina coronaria NL1: causal agent of apple blotch.</title>
        <authorList>
            <person name="Cheng Q."/>
        </authorList>
    </citation>
    <scope>NUCLEOTIDE SEQUENCE [LARGE SCALE GENOMIC DNA]</scope>
    <source>
        <strain evidence="1 2">NL1</strain>
    </source>
</reference>